<evidence type="ECO:0000256" key="6">
    <source>
        <dbReference type="ARBA" id="ARBA00023136"/>
    </source>
</evidence>
<feature type="transmembrane region" description="Helical" evidence="8">
    <location>
        <begin position="209"/>
        <end position="235"/>
    </location>
</feature>
<feature type="transmembrane region" description="Helical" evidence="8">
    <location>
        <begin position="451"/>
        <end position="471"/>
    </location>
</feature>
<protein>
    <submittedName>
        <fullName evidence="9">Cytosine permease</fullName>
    </submittedName>
</protein>
<evidence type="ECO:0000256" key="4">
    <source>
        <dbReference type="ARBA" id="ARBA00022692"/>
    </source>
</evidence>
<evidence type="ECO:0000256" key="5">
    <source>
        <dbReference type="ARBA" id="ARBA00022989"/>
    </source>
</evidence>
<organism evidence="9 10">
    <name type="scientific">Pseudaquabacterium rugosum</name>
    <dbReference type="NCBI Taxonomy" id="2984194"/>
    <lineage>
        <taxon>Bacteria</taxon>
        <taxon>Pseudomonadati</taxon>
        <taxon>Pseudomonadota</taxon>
        <taxon>Betaproteobacteria</taxon>
        <taxon>Burkholderiales</taxon>
        <taxon>Sphaerotilaceae</taxon>
        <taxon>Pseudaquabacterium</taxon>
    </lineage>
</organism>
<sequence length="499" mass="52417">MARDELTTVEPYGVEPIPLAHRDASVFDFMRLQWGGANTLATAVLGSFPILFGLSFWHALAATVLGVALGALILSPMALFGPVTGTNNAVSSGAHFGVVGRVVGSFLSLLTAVAFFSISVWSSGDALVGTLHRLTGVAESPALQAGAYALFAAAVLVVCLYGFRFMLWVNKVAVLAATPLFLAGFVAFAPDFDPAYAGGAALAPGVPGFWAAFTGSALIALSNPVSFGAFLGDWSRYLPPRTPRHRLVLATLGGQLLTLVPFVFGLMTASIVAVKSPDHLAQANYTGGLLAITPAGYFVPLLLLALVGGMSTGTTSLYGTGLDFSSVFPRLSRPRATLLVGLLAIALIFIGRFVFDLVGAITTFVTLIIVMTTPWMVIMLIGFLTRRGHYQADDLQVFTRRQKGGAYWFHGGWNLRGMAAWLPSAAIALATVNIPGQFVGWAGEWAGGIDLSLPVALLLPALIYPALLWAWPEPRAVYGPAGPRGVPCSAAPIAPIEAE</sequence>
<feature type="transmembrane region" description="Helical" evidence="8">
    <location>
        <begin position="172"/>
        <end position="189"/>
    </location>
</feature>
<evidence type="ECO:0000256" key="3">
    <source>
        <dbReference type="ARBA" id="ARBA00022448"/>
    </source>
</evidence>
<feature type="transmembrane region" description="Helical" evidence="8">
    <location>
        <begin position="336"/>
        <end position="355"/>
    </location>
</feature>
<comment type="subcellular location">
    <subcellularLocation>
        <location evidence="1">Membrane</location>
        <topology evidence="1">Multi-pass membrane protein</topology>
    </subcellularLocation>
</comment>
<keyword evidence="4 8" id="KW-0812">Transmembrane</keyword>
<accession>A0ABU9B8F0</accession>
<feature type="transmembrane region" description="Helical" evidence="8">
    <location>
        <begin position="247"/>
        <end position="273"/>
    </location>
</feature>
<dbReference type="Proteomes" id="UP001368500">
    <property type="component" value="Unassembled WGS sequence"/>
</dbReference>
<name>A0ABU9B8F0_9BURK</name>
<feature type="transmembrane region" description="Helical" evidence="8">
    <location>
        <begin position="285"/>
        <end position="307"/>
    </location>
</feature>
<evidence type="ECO:0000256" key="7">
    <source>
        <dbReference type="PIRNR" id="PIRNR002744"/>
    </source>
</evidence>
<feature type="transmembrane region" description="Helical" evidence="8">
    <location>
        <begin position="142"/>
        <end position="163"/>
    </location>
</feature>
<dbReference type="PIRSF" id="PIRSF002744">
    <property type="entry name" value="Pur-cyt_permease"/>
    <property type="match status" value="1"/>
</dbReference>
<dbReference type="PANTHER" id="PTHR31806:SF1">
    <property type="entry name" value="PURINE-CYTOSINE PERMEASE FCY2-RELATED"/>
    <property type="match status" value="1"/>
</dbReference>
<keyword evidence="5 8" id="KW-1133">Transmembrane helix</keyword>
<reference evidence="9 10" key="1">
    <citation type="submission" date="2024-04" db="EMBL/GenBank/DDBJ databases">
        <title>Novel species of the genus Ideonella isolated from streams.</title>
        <authorList>
            <person name="Lu H."/>
        </authorList>
    </citation>
    <scope>NUCLEOTIDE SEQUENCE [LARGE SCALE GENOMIC DNA]</scope>
    <source>
        <strain evidence="9 10">BYS139W</strain>
    </source>
</reference>
<evidence type="ECO:0000313" key="10">
    <source>
        <dbReference type="Proteomes" id="UP001368500"/>
    </source>
</evidence>
<gene>
    <name evidence="9" type="ORF">AACH11_07810</name>
</gene>
<keyword evidence="6 7" id="KW-0472">Membrane</keyword>
<dbReference type="Gene3D" id="1.10.4160.10">
    <property type="entry name" value="Hydantoin permease"/>
    <property type="match status" value="1"/>
</dbReference>
<dbReference type="InterPro" id="IPR026030">
    <property type="entry name" value="Pur-cyt_permease_Fcy2/21/22"/>
</dbReference>
<keyword evidence="3 7" id="KW-0813">Transport</keyword>
<dbReference type="EMBL" id="JBBUTF010000006">
    <property type="protein sequence ID" value="MEK8025863.1"/>
    <property type="molecule type" value="Genomic_DNA"/>
</dbReference>
<comment type="caution">
    <text evidence="9">The sequence shown here is derived from an EMBL/GenBank/DDBJ whole genome shotgun (WGS) entry which is preliminary data.</text>
</comment>
<feature type="transmembrane region" description="Helical" evidence="8">
    <location>
        <begin position="56"/>
        <end position="81"/>
    </location>
</feature>
<dbReference type="InterPro" id="IPR001248">
    <property type="entry name" value="Pur-cyt_permease"/>
</dbReference>
<keyword evidence="10" id="KW-1185">Reference proteome</keyword>
<feature type="transmembrane region" description="Helical" evidence="8">
    <location>
        <begin position="102"/>
        <end position="122"/>
    </location>
</feature>
<evidence type="ECO:0000256" key="2">
    <source>
        <dbReference type="ARBA" id="ARBA00008974"/>
    </source>
</evidence>
<comment type="similarity">
    <text evidence="2 7">Belongs to the purine-cytosine permease (2.A.39) family.</text>
</comment>
<dbReference type="RefSeq" id="WP_341373649.1">
    <property type="nucleotide sequence ID" value="NZ_JBBUTF010000006.1"/>
</dbReference>
<evidence type="ECO:0000256" key="1">
    <source>
        <dbReference type="ARBA" id="ARBA00004141"/>
    </source>
</evidence>
<feature type="transmembrane region" description="Helical" evidence="8">
    <location>
        <begin position="406"/>
        <end position="431"/>
    </location>
</feature>
<proteinExistence type="inferred from homology"/>
<dbReference type="PANTHER" id="PTHR31806">
    <property type="entry name" value="PURINE-CYTOSINE PERMEASE FCY2-RELATED"/>
    <property type="match status" value="1"/>
</dbReference>
<dbReference type="Pfam" id="PF02133">
    <property type="entry name" value="Transp_cyt_pur"/>
    <property type="match status" value="1"/>
</dbReference>
<feature type="transmembrane region" description="Helical" evidence="8">
    <location>
        <begin position="361"/>
        <end position="385"/>
    </location>
</feature>
<evidence type="ECO:0000313" key="9">
    <source>
        <dbReference type="EMBL" id="MEK8025863.1"/>
    </source>
</evidence>
<evidence type="ECO:0000256" key="8">
    <source>
        <dbReference type="SAM" id="Phobius"/>
    </source>
</evidence>